<accession>A0A975PLC4</accession>
<dbReference type="RefSeq" id="WP_212703837.1">
    <property type="nucleotide sequence ID" value="NZ_CP073581.1"/>
</dbReference>
<dbReference type="EMBL" id="CP073581">
    <property type="protein sequence ID" value="QUJ75632.1"/>
    <property type="molecule type" value="Genomic_DNA"/>
</dbReference>
<keyword evidence="2" id="KW-1185">Reference proteome</keyword>
<dbReference type="Proteomes" id="UP000683291">
    <property type="component" value="Chromosome 1"/>
</dbReference>
<name>A0A975PLC4_9RHOB</name>
<dbReference type="InterPro" id="IPR016181">
    <property type="entry name" value="Acyl_CoA_acyltransferase"/>
</dbReference>
<proteinExistence type="predicted"/>
<dbReference type="Gene3D" id="3.40.630.30">
    <property type="match status" value="2"/>
</dbReference>
<protein>
    <submittedName>
        <fullName evidence="1">Uncharacterized protein</fullName>
    </submittedName>
</protein>
<gene>
    <name evidence="1" type="ORF">KDD17_11770</name>
</gene>
<dbReference type="KEGG" id="sual:KDD17_11770"/>
<evidence type="ECO:0000313" key="1">
    <source>
        <dbReference type="EMBL" id="QUJ75632.1"/>
    </source>
</evidence>
<dbReference type="AlphaFoldDB" id="A0A975PLC4"/>
<dbReference type="SUPFAM" id="SSF55729">
    <property type="entry name" value="Acyl-CoA N-acyltransferases (Nat)"/>
    <property type="match status" value="2"/>
</dbReference>
<evidence type="ECO:0000313" key="2">
    <source>
        <dbReference type="Proteomes" id="UP000683291"/>
    </source>
</evidence>
<reference evidence="1" key="1">
    <citation type="submission" date="2021-04" db="EMBL/GenBank/DDBJ databases">
        <title>Complete genome sequence for Sulfitobacter sp. strain JK7-1.</title>
        <authorList>
            <person name="Park S.-J."/>
        </authorList>
    </citation>
    <scope>NUCLEOTIDE SEQUENCE</scope>
    <source>
        <strain evidence="1">JK7-1</strain>
    </source>
</reference>
<organism evidence="1 2">
    <name type="scientific">Sulfitobacter albidus</name>
    <dbReference type="NCBI Taxonomy" id="2829501"/>
    <lineage>
        <taxon>Bacteria</taxon>
        <taxon>Pseudomonadati</taxon>
        <taxon>Pseudomonadota</taxon>
        <taxon>Alphaproteobacteria</taxon>
        <taxon>Rhodobacterales</taxon>
        <taxon>Roseobacteraceae</taxon>
        <taxon>Sulfitobacter</taxon>
    </lineage>
</organism>
<sequence>MPQIIRPATHEDIAQMSALLEDAARARAAGDPALWRLSPDLRAEISDAVHAALTRPDQPFRQFWLVAEQSGRLTGVIHAMLLPVPPIYAGPQGDPGLILPDHAVADDAAPGTHAALLAAAESALRAAGAQILLTSFVRGDDWRAAFVAAGYDPLTLYLSREGPQGDAQAARPATAQDIPGIVARSAENREILFEIDPFWAIHPEADARFGAWMQRSLTLTDRDMLVHGPAADVEGYLIAQPASRLHFPVGHDISAVGVIDDFYHRDLAAGGTGAAALLQAGEAAFAARGTQAVFVVCPAGWAAKIALLEQAGYATAMVWSIKRMG</sequence>